<sequence length="292" mass="31848">MSHKPDHPMRPLFPTLDHGAPKLPIPSISIHQTKGLLPLPLVLPLHDVNNLRHDEDMVPDPNQPPDRLIVQQSAPQRVQHPGAPQQRGPAVPSALPRRNHSATLAPAASPLSTWTLNRRLSATASRVRLGVATLKVMRGAGWSVREVNEDMVMPLGTVHQQVRHATEVARPKRPYTFTQVVQLSDGSTYTTRSTSPLPVYRSTKDTRNHLTWQPSESSLKNVEVDEAGKLASFRGRFGVQYDLGEDPAPAPAAAAAKKAAKAGLMASYVREDPNLKGGQVASNRVAKKGKKK</sequence>
<proteinExistence type="predicted"/>
<gene>
    <name evidence="3" type="ORF">VSDG_07150</name>
</gene>
<evidence type="ECO:0000256" key="1">
    <source>
        <dbReference type="SAM" id="MobiDB-lite"/>
    </source>
</evidence>
<feature type="region of interest" description="Disordered" evidence="1">
    <location>
        <begin position="272"/>
        <end position="292"/>
    </location>
</feature>
<dbReference type="InterPro" id="IPR048874">
    <property type="entry name" value="Ribosomal_bL31m_N"/>
</dbReference>
<protein>
    <recommendedName>
        <fullName evidence="2">Ribosomal protein bL31m N-terminal domain-containing protein</fullName>
    </recommendedName>
</protein>
<dbReference type="GO" id="GO:0003735">
    <property type="term" value="F:structural constituent of ribosome"/>
    <property type="evidence" value="ECO:0007669"/>
    <property type="project" value="InterPro"/>
</dbReference>
<dbReference type="PANTHER" id="PTHR28174:SF1">
    <property type="entry name" value="LARGE RIBOSOMAL SUBUNIT PROTEIN BL31M"/>
    <property type="match status" value="1"/>
</dbReference>
<name>A0A423VKE6_CYTCH</name>
<feature type="region of interest" description="Disordered" evidence="1">
    <location>
        <begin position="74"/>
        <end position="97"/>
    </location>
</feature>
<reference evidence="3 4" key="1">
    <citation type="submission" date="2015-09" db="EMBL/GenBank/DDBJ databases">
        <title>Host preference determinants of Valsa canker pathogens revealed by comparative genomics.</title>
        <authorList>
            <person name="Yin Z."/>
            <person name="Huang L."/>
        </authorList>
    </citation>
    <scope>NUCLEOTIDE SEQUENCE [LARGE SCALE GENOMIC DNA]</scope>
    <source>
        <strain evidence="3 4">YSFL</strain>
    </source>
</reference>
<dbReference type="STRING" id="252740.A0A423VKE6"/>
<dbReference type="Proteomes" id="UP000284375">
    <property type="component" value="Unassembled WGS sequence"/>
</dbReference>
<evidence type="ECO:0000259" key="2">
    <source>
        <dbReference type="Pfam" id="PF21492"/>
    </source>
</evidence>
<dbReference type="Pfam" id="PF21492">
    <property type="entry name" value="bL31_N"/>
    <property type="match status" value="1"/>
</dbReference>
<dbReference type="GO" id="GO:0005762">
    <property type="term" value="C:mitochondrial large ribosomal subunit"/>
    <property type="evidence" value="ECO:0007669"/>
    <property type="project" value="InterPro"/>
</dbReference>
<evidence type="ECO:0000313" key="3">
    <source>
        <dbReference type="EMBL" id="ROV91477.1"/>
    </source>
</evidence>
<dbReference type="AlphaFoldDB" id="A0A423VKE6"/>
<accession>A0A423VKE6</accession>
<dbReference type="PANTHER" id="PTHR28174">
    <property type="entry name" value="54S RIBOSOMAL PROTEIN L36, MITOCHONDRIAL"/>
    <property type="match status" value="1"/>
</dbReference>
<dbReference type="OrthoDB" id="5587740at2759"/>
<evidence type="ECO:0000313" key="4">
    <source>
        <dbReference type="Proteomes" id="UP000284375"/>
    </source>
</evidence>
<organism evidence="3 4">
    <name type="scientific">Cytospora chrysosperma</name>
    <name type="common">Cytospora canker fungus</name>
    <name type="synonym">Sphaeria chrysosperma</name>
    <dbReference type="NCBI Taxonomy" id="252740"/>
    <lineage>
        <taxon>Eukaryota</taxon>
        <taxon>Fungi</taxon>
        <taxon>Dikarya</taxon>
        <taxon>Ascomycota</taxon>
        <taxon>Pezizomycotina</taxon>
        <taxon>Sordariomycetes</taxon>
        <taxon>Sordariomycetidae</taxon>
        <taxon>Diaporthales</taxon>
        <taxon>Cytosporaceae</taxon>
        <taxon>Cytospora</taxon>
    </lineage>
</organism>
<feature type="domain" description="Ribosomal protein bL31m N-terminal" evidence="2">
    <location>
        <begin position="169"/>
        <end position="215"/>
    </location>
</feature>
<dbReference type="InterPro" id="IPR034600">
    <property type="entry name" value="Ribosomal_bL31m"/>
</dbReference>
<dbReference type="GO" id="GO:0032543">
    <property type="term" value="P:mitochondrial translation"/>
    <property type="evidence" value="ECO:0007669"/>
    <property type="project" value="InterPro"/>
</dbReference>
<comment type="caution">
    <text evidence="3">The sequence shown here is derived from an EMBL/GenBank/DDBJ whole genome shotgun (WGS) entry which is preliminary data.</text>
</comment>
<keyword evidence="4" id="KW-1185">Reference proteome</keyword>
<dbReference type="Gene3D" id="6.20.130.10">
    <property type="match status" value="1"/>
</dbReference>
<dbReference type="EMBL" id="LJZO01000043">
    <property type="protein sequence ID" value="ROV91477.1"/>
    <property type="molecule type" value="Genomic_DNA"/>
</dbReference>